<accession>A0ABT5YQB2</accession>
<dbReference type="Pfam" id="PF01966">
    <property type="entry name" value="HD"/>
    <property type="match status" value="1"/>
</dbReference>
<dbReference type="PANTHER" id="PTHR40202">
    <property type="match status" value="1"/>
</dbReference>
<comment type="caution">
    <text evidence="2">The sequence shown here is derived from an EMBL/GenBank/DDBJ whole genome shotgun (WGS) entry which is preliminary data.</text>
</comment>
<dbReference type="RefSeq" id="WP_275823740.1">
    <property type="nucleotide sequence ID" value="NZ_JARHUD010000008.1"/>
</dbReference>
<proteinExistence type="predicted"/>
<dbReference type="PANTHER" id="PTHR40202:SF1">
    <property type="entry name" value="HD DOMAIN-CONTAINING PROTEIN"/>
    <property type="match status" value="1"/>
</dbReference>
<evidence type="ECO:0000259" key="1">
    <source>
        <dbReference type="Pfam" id="PF01966"/>
    </source>
</evidence>
<dbReference type="InterPro" id="IPR006674">
    <property type="entry name" value="HD_domain"/>
</dbReference>
<evidence type="ECO:0000313" key="3">
    <source>
        <dbReference type="Proteomes" id="UP001215503"/>
    </source>
</evidence>
<reference evidence="2 3" key="1">
    <citation type="submission" date="2023-03" db="EMBL/GenBank/DDBJ databases">
        <title>Fodinicurvata sp. CAU 1616 isolated from sea sendiment.</title>
        <authorList>
            <person name="Kim W."/>
        </authorList>
    </citation>
    <scope>NUCLEOTIDE SEQUENCE [LARGE SCALE GENOMIC DNA]</scope>
    <source>
        <strain evidence="2 3">CAU 1616</strain>
    </source>
</reference>
<organism evidence="2 3">
    <name type="scientific">Aquibaculum arenosum</name>
    <dbReference type="NCBI Taxonomy" id="3032591"/>
    <lineage>
        <taxon>Bacteria</taxon>
        <taxon>Pseudomonadati</taxon>
        <taxon>Pseudomonadota</taxon>
        <taxon>Alphaproteobacteria</taxon>
        <taxon>Rhodospirillales</taxon>
        <taxon>Rhodovibrionaceae</taxon>
        <taxon>Aquibaculum</taxon>
    </lineage>
</organism>
<dbReference type="Proteomes" id="UP001215503">
    <property type="component" value="Unassembled WGS sequence"/>
</dbReference>
<dbReference type="InterPro" id="IPR052567">
    <property type="entry name" value="OP_Dioxygenase"/>
</dbReference>
<dbReference type="Gene3D" id="1.10.3210.10">
    <property type="entry name" value="Hypothetical protein af1432"/>
    <property type="match status" value="1"/>
</dbReference>
<protein>
    <submittedName>
        <fullName evidence="2">HD domain-containing protein</fullName>
    </submittedName>
</protein>
<gene>
    <name evidence="2" type="ORF">P2G67_13395</name>
</gene>
<feature type="domain" description="HD" evidence="1">
    <location>
        <begin position="56"/>
        <end position="132"/>
    </location>
</feature>
<evidence type="ECO:0000313" key="2">
    <source>
        <dbReference type="EMBL" id="MDF2096971.1"/>
    </source>
</evidence>
<sequence length="193" mass="22485">MTTARTVSFTRMEEGTREDYELLDRLAEEQTAALPDRVLESLRGLAGSFDGYPVDRLTHSLQSATRAARDGRDEEYVVCALLHDIGDMLAPWNHSDFAASVLRPYVSEENWWMVKHHGIFQGYYYFHHLGGDRNERERYRDHPCYERTVEFCALYDQNCFDPDYDHLPLEHFEPMVRRIFARSPFAGQNVTAA</sequence>
<name>A0ABT5YQB2_9PROT</name>
<dbReference type="SUPFAM" id="SSF109604">
    <property type="entry name" value="HD-domain/PDEase-like"/>
    <property type="match status" value="1"/>
</dbReference>
<keyword evidence="3" id="KW-1185">Reference proteome</keyword>
<dbReference type="EMBL" id="JARHUD010000008">
    <property type="protein sequence ID" value="MDF2096971.1"/>
    <property type="molecule type" value="Genomic_DNA"/>
</dbReference>